<organism evidence="2 3">
    <name type="scientific">Linum tenue</name>
    <dbReference type="NCBI Taxonomy" id="586396"/>
    <lineage>
        <taxon>Eukaryota</taxon>
        <taxon>Viridiplantae</taxon>
        <taxon>Streptophyta</taxon>
        <taxon>Embryophyta</taxon>
        <taxon>Tracheophyta</taxon>
        <taxon>Spermatophyta</taxon>
        <taxon>Magnoliopsida</taxon>
        <taxon>eudicotyledons</taxon>
        <taxon>Gunneridae</taxon>
        <taxon>Pentapetalae</taxon>
        <taxon>rosids</taxon>
        <taxon>fabids</taxon>
        <taxon>Malpighiales</taxon>
        <taxon>Linaceae</taxon>
        <taxon>Linum</taxon>
    </lineage>
</organism>
<accession>A0AAV0NC45</accession>
<evidence type="ECO:0000313" key="3">
    <source>
        <dbReference type="Proteomes" id="UP001154282"/>
    </source>
</evidence>
<dbReference type="SUPFAM" id="SSF51735">
    <property type="entry name" value="NAD(P)-binding Rossmann-fold domains"/>
    <property type="match status" value="1"/>
</dbReference>
<proteinExistence type="inferred from homology"/>
<gene>
    <name evidence="2" type="ORF">LITE_LOCUS32599</name>
</gene>
<dbReference type="InterPro" id="IPR036291">
    <property type="entry name" value="NAD(P)-bd_dom_sf"/>
</dbReference>
<name>A0AAV0NC45_9ROSI</name>
<dbReference type="Proteomes" id="UP001154282">
    <property type="component" value="Unassembled WGS sequence"/>
</dbReference>
<reference evidence="2" key="1">
    <citation type="submission" date="2022-08" db="EMBL/GenBank/DDBJ databases">
        <authorList>
            <person name="Gutierrez-Valencia J."/>
        </authorList>
    </citation>
    <scope>NUCLEOTIDE SEQUENCE</scope>
</reference>
<sequence length="64" mass="6894">MAMKALGLDRKGVQEFYAQKSALKGLLLDENDIAEAALYLASDESQFVSGLNLIVDGGYNLRSA</sequence>
<dbReference type="PANTHER" id="PTHR42820">
    <property type="entry name" value="SHORT-CHAIN DEHYDROGENASE REDUCTASE"/>
    <property type="match status" value="1"/>
</dbReference>
<evidence type="ECO:0000313" key="2">
    <source>
        <dbReference type="EMBL" id="CAI0456023.1"/>
    </source>
</evidence>
<dbReference type="Gene3D" id="3.40.50.720">
    <property type="entry name" value="NAD(P)-binding Rossmann-like Domain"/>
    <property type="match status" value="1"/>
</dbReference>
<dbReference type="EMBL" id="CAMGYJ010000008">
    <property type="protein sequence ID" value="CAI0456023.1"/>
    <property type="molecule type" value="Genomic_DNA"/>
</dbReference>
<evidence type="ECO:0000256" key="1">
    <source>
        <dbReference type="ARBA" id="ARBA00006484"/>
    </source>
</evidence>
<dbReference type="InterPro" id="IPR002347">
    <property type="entry name" value="SDR_fam"/>
</dbReference>
<dbReference type="PANTHER" id="PTHR42820:SF1">
    <property type="entry name" value="SHORT-CHAIN DEHYDROGENASE_REDUCTASE FAMILY PROTEIN"/>
    <property type="match status" value="1"/>
</dbReference>
<protein>
    <submittedName>
        <fullName evidence="2">Uncharacterized protein</fullName>
    </submittedName>
</protein>
<dbReference type="AlphaFoldDB" id="A0AAV0NC45"/>
<comment type="caution">
    <text evidence="2">The sequence shown here is derived from an EMBL/GenBank/DDBJ whole genome shotgun (WGS) entry which is preliminary data.</text>
</comment>
<comment type="similarity">
    <text evidence="1">Belongs to the short-chain dehydrogenases/reductases (SDR) family.</text>
</comment>
<keyword evidence="3" id="KW-1185">Reference proteome</keyword>
<dbReference type="Pfam" id="PF13561">
    <property type="entry name" value="adh_short_C2"/>
    <property type="match status" value="1"/>
</dbReference>